<gene>
    <name evidence="2" type="ORF">BCV72DRAFT_245140</name>
</gene>
<evidence type="ECO:0000313" key="2">
    <source>
        <dbReference type="EMBL" id="ORE02473.1"/>
    </source>
</evidence>
<accession>A0A1X0QRT7</accession>
<dbReference type="Proteomes" id="UP000242414">
    <property type="component" value="Unassembled WGS sequence"/>
</dbReference>
<reference evidence="2" key="1">
    <citation type="journal article" date="2016" name="Proc. Natl. Acad. Sci. U.S.A.">
        <title>Lipid metabolic changes in an early divergent fungus govern the establishment of a mutualistic symbiosis with endobacteria.</title>
        <authorList>
            <person name="Lastovetsky O.A."/>
            <person name="Gaspar M.L."/>
            <person name="Mondo S.J."/>
            <person name="LaButti K.M."/>
            <person name="Sandor L."/>
            <person name="Grigoriev I.V."/>
            <person name="Henry S.A."/>
            <person name="Pawlowska T.E."/>
        </authorList>
    </citation>
    <scope>NUCLEOTIDE SEQUENCE [LARGE SCALE GENOMIC DNA]</scope>
    <source>
        <strain evidence="2">ATCC 52814</strain>
    </source>
</reference>
<feature type="compositionally biased region" description="Acidic residues" evidence="1">
    <location>
        <begin position="85"/>
        <end position="99"/>
    </location>
</feature>
<proteinExistence type="predicted"/>
<protein>
    <submittedName>
        <fullName evidence="2">Uncharacterized protein</fullName>
    </submittedName>
</protein>
<dbReference type="EMBL" id="KV922048">
    <property type="protein sequence ID" value="ORE02473.1"/>
    <property type="molecule type" value="Genomic_DNA"/>
</dbReference>
<dbReference type="AlphaFoldDB" id="A0A1X0QRT7"/>
<feature type="region of interest" description="Disordered" evidence="1">
    <location>
        <begin position="77"/>
        <end position="106"/>
    </location>
</feature>
<sequence length="160" mass="17913">MNYVLNAWQNVTTKAISNCFDCTGTFEPSANHSKRVSQASIAEETDSVLTSVSRMYSGMHPDISIEEVDMLGDTEDKEMHGGEALTEEQITENPEEGIDEEKGERLSKRRRTAAKLGLKLALASIMLRNTEEFKLLELMLGRANKECMEIQKQASNLKIN</sequence>
<organism evidence="2">
    <name type="scientific">Rhizopus microsporus var. microsporus</name>
    <dbReference type="NCBI Taxonomy" id="86635"/>
    <lineage>
        <taxon>Eukaryota</taxon>
        <taxon>Fungi</taxon>
        <taxon>Fungi incertae sedis</taxon>
        <taxon>Mucoromycota</taxon>
        <taxon>Mucoromycotina</taxon>
        <taxon>Mucoromycetes</taxon>
        <taxon>Mucorales</taxon>
        <taxon>Mucorineae</taxon>
        <taxon>Rhizopodaceae</taxon>
        <taxon>Rhizopus</taxon>
    </lineage>
</organism>
<dbReference type="VEuPathDB" id="FungiDB:BCV72DRAFT_245140"/>
<evidence type="ECO:0000256" key="1">
    <source>
        <dbReference type="SAM" id="MobiDB-lite"/>
    </source>
</evidence>
<name>A0A1X0QRT7_RHIZD</name>